<keyword evidence="4" id="KW-0732">Signal</keyword>
<evidence type="ECO:0000256" key="1">
    <source>
        <dbReference type="ARBA" id="ARBA00004196"/>
    </source>
</evidence>
<dbReference type="EMBL" id="VTWS01000001">
    <property type="protein sequence ID" value="KAA9357746.1"/>
    <property type="molecule type" value="Genomic_DNA"/>
</dbReference>
<dbReference type="GO" id="GO:0046872">
    <property type="term" value="F:metal ion binding"/>
    <property type="evidence" value="ECO:0007669"/>
    <property type="project" value="UniProtKB-KW"/>
</dbReference>
<proteinExistence type="predicted"/>
<gene>
    <name evidence="9" type="ORF">F0P93_06685</name>
</gene>
<organism evidence="9 10">
    <name type="scientific">Larkinella humicola</name>
    <dbReference type="NCBI Taxonomy" id="2607654"/>
    <lineage>
        <taxon>Bacteria</taxon>
        <taxon>Pseudomonadati</taxon>
        <taxon>Bacteroidota</taxon>
        <taxon>Cytophagia</taxon>
        <taxon>Cytophagales</taxon>
        <taxon>Spirosomataceae</taxon>
        <taxon>Larkinella</taxon>
    </lineage>
</organism>
<feature type="domain" description="Cytochrome c" evidence="8">
    <location>
        <begin position="446"/>
        <end position="586"/>
    </location>
</feature>
<keyword evidence="2 7" id="KW-0349">Heme</keyword>
<dbReference type="InterPro" id="IPR036909">
    <property type="entry name" value="Cyt_c-like_dom_sf"/>
</dbReference>
<dbReference type="Gene3D" id="1.20.1420.20">
    <property type="entry name" value="M75 peptidase, HXXE motif"/>
    <property type="match status" value="1"/>
</dbReference>
<keyword evidence="9" id="KW-0575">Peroxidase</keyword>
<evidence type="ECO:0000256" key="2">
    <source>
        <dbReference type="ARBA" id="ARBA00022617"/>
    </source>
</evidence>
<dbReference type="GO" id="GO:0009055">
    <property type="term" value="F:electron transfer activity"/>
    <property type="evidence" value="ECO:0007669"/>
    <property type="project" value="InterPro"/>
</dbReference>
<keyword evidence="5" id="KW-0560">Oxidoreductase</keyword>
<reference evidence="9 10" key="1">
    <citation type="submission" date="2019-09" db="EMBL/GenBank/DDBJ databases">
        <title>Genome Sequence of Larkinella sp MA1.</title>
        <authorList>
            <person name="Srinivasan S."/>
        </authorList>
    </citation>
    <scope>NUCLEOTIDE SEQUENCE [LARGE SCALE GENOMIC DNA]</scope>
    <source>
        <strain evidence="9 10">MA1</strain>
    </source>
</reference>
<evidence type="ECO:0000256" key="3">
    <source>
        <dbReference type="ARBA" id="ARBA00022723"/>
    </source>
</evidence>
<dbReference type="InterPro" id="IPR004852">
    <property type="entry name" value="Di-haem_cyt_c_peroxidsae"/>
</dbReference>
<dbReference type="Gene3D" id="1.10.760.10">
    <property type="entry name" value="Cytochrome c-like domain"/>
    <property type="match status" value="2"/>
</dbReference>
<dbReference type="InterPro" id="IPR051395">
    <property type="entry name" value="Cytochrome_c_Peroxidase/MauG"/>
</dbReference>
<comment type="caution">
    <text evidence="9">The sequence shown here is derived from an EMBL/GenBank/DDBJ whole genome shotgun (WGS) entry which is preliminary data.</text>
</comment>
<accession>A0A5N1JQ93</accession>
<sequence length="597" mass="66965">MVSLLVFGWIEKSSRPVQLPTDQVRQHFTQDLDTLERLIAGRLLPLAESSAPVDSLRQTFIHCRQRFKKLENFTEYYLPGTSRLINGTPLDEVEVEETKAFEPAGFQVIEELLFAEDTITEKPELVRQIRNLRNQLARIRTVWTATELTDAHVFDALRLQVFRIMTLGIAGFDTPLCRTAMPEAASSLVSLRSYLAFYPATDSSDVLKNRLQAAATYLNTHPDFDAFDRAHFILTFANPISRELLAYQKKIGIQPFTEIRALRADAATLFEPGAFNADFWAPNADMRTNHAKVLLGEKLFSDPILSATNTRSCASCHQPDKAFTDGLPKNTTLAGSGLVLRNTPTIINAALQNSQFYDMRSQTLENQSLDVVHNVTEMHGSLDSAARKLQVSSDYVKRFRQAFHQSDGRISPVQIQNALSAYERSLVRLNARFDRYMRGEKAAMSLEEINGFNLFMGKAQCGICHFMPLFNGTIPPGFTKTESEVIGVPIHPKSRQIDPDLGRYTLTKLPSLKYAFKTPTVRNTTATMPYMHNGAFRNLDEVIDFYDGGGGHGLGIELENQTLPTDRINLSKPEKNALLAFLKTLTDLPTSLKHEGL</sequence>
<dbReference type="Pfam" id="PF03150">
    <property type="entry name" value="CCP_MauG"/>
    <property type="match status" value="1"/>
</dbReference>
<name>A0A5N1JQ93_9BACT</name>
<keyword evidence="6 7" id="KW-0408">Iron</keyword>
<dbReference type="GO" id="GO:0004130">
    <property type="term" value="F:cytochrome-c peroxidase activity"/>
    <property type="evidence" value="ECO:0007669"/>
    <property type="project" value="TreeGrafter"/>
</dbReference>
<evidence type="ECO:0000256" key="6">
    <source>
        <dbReference type="ARBA" id="ARBA00023004"/>
    </source>
</evidence>
<evidence type="ECO:0000256" key="4">
    <source>
        <dbReference type="ARBA" id="ARBA00022729"/>
    </source>
</evidence>
<protein>
    <submittedName>
        <fullName evidence="9">Cytochrome C peroxidase</fullName>
    </submittedName>
</protein>
<dbReference type="InterPro" id="IPR009056">
    <property type="entry name" value="Cyt_c-like_dom"/>
</dbReference>
<evidence type="ECO:0000256" key="5">
    <source>
        <dbReference type="ARBA" id="ARBA00023002"/>
    </source>
</evidence>
<evidence type="ECO:0000313" key="9">
    <source>
        <dbReference type="EMBL" id="KAA9357746.1"/>
    </source>
</evidence>
<keyword evidence="3 7" id="KW-0479">Metal-binding</keyword>
<evidence type="ECO:0000256" key="7">
    <source>
        <dbReference type="PROSITE-ProRule" id="PRU00433"/>
    </source>
</evidence>
<dbReference type="AlphaFoldDB" id="A0A5N1JQ93"/>
<dbReference type="InterPro" id="IPR038352">
    <property type="entry name" value="Imelysin_sf"/>
</dbReference>
<dbReference type="Proteomes" id="UP000326344">
    <property type="component" value="Unassembled WGS sequence"/>
</dbReference>
<dbReference type="SUPFAM" id="SSF46626">
    <property type="entry name" value="Cytochrome c"/>
    <property type="match status" value="2"/>
</dbReference>
<dbReference type="PANTHER" id="PTHR30600">
    <property type="entry name" value="CYTOCHROME C PEROXIDASE-RELATED"/>
    <property type="match status" value="1"/>
</dbReference>
<dbReference type="PROSITE" id="PS51007">
    <property type="entry name" value="CYTC"/>
    <property type="match status" value="1"/>
</dbReference>
<keyword evidence="10" id="KW-1185">Reference proteome</keyword>
<evidence type="ECO:0000313" key="10">
    <source>
        <dbReference type="Proteomes" id="UP000326344"/>
    </source>
</evidence>
<dbReference type="GO" id="GO:0030313">
    <property type="term" value="C:cell envelope"/>
    <property type="evidence" value="ECO:0007669"/>
    <property type="project" value="UniProtKB-SubCell"/>
</dbReference>
<dbReference type="GO" id="GO:0020037">
    <property type="term" value="F:heme binding"/>
    <property type="evidence" value="ECO:0007669"/>
    <property type="project" value="InterPro"/>
</dbReference>
<dbReference type="PANTHER" id="PTHR30600:SF10">
    <property type="entry name" value="BLL6722 PROTEIN"/>
    <property type="match status" value="1"/>
</dbReference>
<evidence type="ECO:0000259" key="8">
    <source>
        <dbReference type="PROSITE" id="PS51007"/>
    </source>
</evidence>
<comment type="subcellular location">
    <subcellularLocation>
        <location evidence="1">Cell envelope</location>
    </subcellularLocation>
</comment>